<dbReference type="AlphaFoldDB" id="A0A520KU65"/>
<organism evidence="3 4">
    <name type="scientific">Methanoliparum thermophilum</name>
    <dbReference type="NCBI Taxonomy" id="2491083"/>
    <lineage>
        <taxon>Archaea</taxon>
        <taxon>Methanobacteriati</taxon>
        <taxon>Methanobacteriota</taxon>
        <taxon>Candidatus Methanoliparia</taxon>
        <taxon>Candidatus Methanoliparales</taxon>
        <taxon>Candidatus Methanoliparaceae</taxon>
        <taxon>Candidatus Methanoliparum</taxon>
    </lineage>
</organism>
<name>A0A520KU65_METT2</name>
<feature type="domain" description="Methylmalonyl-CoA mutase alpha/beta chain catalytic" evidence="2">
    <location>
        <begin position="61"/>
        <end position="577"/>
    </location>
</feature>
<dbReference type="NCBIfam" id="TIGR00641">
    <property type="entry name" value="acid_CoA_mut_N"/>
    <property type="match status" value="1"/>
</dbReference>
<evidence type="ECO:0000259" key="2">
    <source>
        <dbReference type="Pfam" id="PF01642"/>
    </source>
</evidence>
<dbReference type="SUPFAM" id="SSF51703">
    <property type="entry name" value="Cobalamin (vitamin B12)-dependent enzymes"/>
    <property type="match status" value="1"/>
</dbReference>
<reference evidence="3 4" key="1">
    <citation type="journal article" date="2019" name="Nat. Microbiol.">
        <title>Wide diversity of methane and short-chain alkane metabolisms in uncultured archaea.</title>
        <authorList>
            <person name="Borrel G."/>
            <person name="Adam P.S."/>
            <person name="McKay L.J."/>
            <person name="Chen L.X."/>
            <person name="Sierra-Garcia I.N."/>
            <person name="Sieber C.M."/>
            <person name="Letourneur Q."/>
            <person name="Ghozlane A."/>
            <person name="Andersen G.L."/>
            <person name="Li W.J."/>
            <person name="Hallam S.J."/>
            <person name="Muyzer G."/>
            <person name="de Oliveira V.M."/>
            <person name="Inskeep W.P."/>
            <person name="Banfield J.F."/>
            <person name="Gribaldo S."/>
        </authorList>
    </citation>
    <scope>NUCLEOTIDE SEQUENCE [LARGE SCALE GENOMIC DNA]</scope>
    <source>
        <strain evidence="3">NM1a</strain>
    </source>
</reference>
<dbReference type="Pfam" id="PF01642">
    <property type="entry name" value="MM_CoA_mutase"/>
    <property type="match status" value="1"/>
</dbReference>
<accession>A0A520KU65</accession>
<evidence type="ECO:0000313" key="3">
    <source>
        <dbReference type="EMBL" id="RZN65456.1"/>
    </source>
</evidence>
<dbReference type="InterPro" id="IPR006099">
    <property type="entry name" value="MeMalonylCoA_mutase_a/b_cat"/>
</dbReference>
<sequence length="585" mass="67371">MDKKKTTKEILKEKIREGKTPLYDQETIKKTDKKFEMWKNTKVSEKDREKWEIVPQTILGSEIPRKLLYTPLDVANLDYIEDIGFSGDEPFTRGCYPNMYRGRVFTMRQLSGAGSPEDVNKRLKFLLESGATGTNLALDLPTVQMFDSDEPESIGQVGTVGVPIDCVQDMETIYDGIPIDEISSSIVTHYPRNTAIIFPMFLVMAERRGYDWKKLPGSVQNDVTMECIVRRAPEYIPPADAFRVQCDNIEFIRNEVPRWNYITLNGYNLREYGTSSITEMAVAFANGIAIIEEMQKRGYDPDWISERIAFFWSVGNDFFEEIARLRAARRLWYKIMKYKFDSKQSRSQLERCHVQTSGISLQRIEPYNNVIRAAYQALAAILGGCQSLHVDSYTEAYSVPLEEDSLLSLRTQQIIDVETGVTQVVDPMAGSFYIENLTDIMEEKILEEIEEIEKQGGYVKIIESGWIHNRISRFIEEERRKIDDGTIKVVGYNYYRQPDVKEPPIKCQEVSEEIRENQIKKLKKWRAERDNDKVESCLDEIVDACRSGENVTYKTLAAARAGATEGEMRKKFTEAFGLWKQPLVL</sequence>
<dbReference type="PANTHER" id="PTHR48101">
    <property type="entry name" value="METHYLMALONYL-COA MUTASE, MITOCHONDRIAL-RELATED"/>
    <property type="match status" value="1"/>
</dbReference>
<keyword evidence="1" id="KW-0413">Isomerase</keyword>
<gene>
    <name evidence="3" type="ORF">EF806_00760</name>
</gene>
<dbReference type="InterPro" id="IPR016176">
    <property type="entry name" value="Cbl-dep_enz_cat"/>
</dbReference>
<dbReference type="Gene3D" id="3.20.20.240">
    <property type="entry name" value="Methylmalonyl-CoA mutase"/>
    <property type="match status" value="1"/>
</dbReference>
<comment type="caution">
    <text evidence="3">The sequence shown here is derived from an EMBL/GenBank/DDBJ whole genome shotgun (WGS) entry which is preliminary data.</text>
</comment>
<protein>
    <submittedName>
        <fullName evidence="3">Methylmalonyl-CoA mutase</fullName>
    </submittedName>
</protein>
<dbReference type="InterPro" id="IPR006098">
    <property type="entry name" value="MMCoA_mutase_a_cat"/>
</dbReference>
<dbReference type="PANTHER" id="PTHR48101:SF1">
    <property type="entry name" value="METHYLMALONYL-COA MUTASE, LARGE SUBUNIT"/>
    <property type="match status" value="1"/>
</dbReference>
<dbReference type="Proteomes" id="UP000317158">
    <property type="component" value="Unassembled WGS sequence"/>
</dbReference>
<proteinExistence type="predicted"/>
<evidence type="ECO:0000256" key="1">
    <source>
        <dbReference type="ARBA" id="ARBA00023235"/>
    </source>
</evidence>
<dbReference type="EMBL" id="RXIF01000002">
    <property type="protein sequence ID" value="RZN65456.1"/>
    <property type="molecule type" value="Genomic_DNA"/>
</dbReference>
<dbReference type="GO" id="GO:0031419">
    <property type="term" value="F:cobalamin binding"/>
    <property type="evidence" value="ECO:0007669"/>
    <property type="project" value="InterPro"/>
</dbReference>
<evidence type="ECO:0000313" key="4">
    <source>
        <dbReference type="Proteomes" id="UP000317158"/>
    </source>
</evidence>
<dbReference type="GO" id="GO:0004494">
    <property type="term" value="F:methylmalonyl-CoA mutase activity"/>
    <property type="evidence" value="ECO:0007669"/>
    <property type="project" value="InterPro"/>
</dbReference>